<dbReference type="OrthoDB" id="191686at2759"/>
<organism evidence="2 3">
    <name type="scientific">Helobdella robusta</name>
    <name type="common">Californian leech</name>
    <dbReference type="NCBI Taxonomy" id="6412"/>
    <lineage>
        <taxon>Eukaryota</taxon>
        <taxon>Metazoa</taxon>
        <taxon>Spiralia</taxon>
        <taxon>Lophotrochozoa</taxon>
        <taxon>Annelida</taxon>
        <taxon>Clitellata</taxon>
        <taxon>Hirudinea</taxon>
        <taxon>Rhynchobdellida</taxon>
        <taxon>Glossiphoniidae</taxon>
        <taxon>Helobdella</taxon>
    </lineage>
</organism>
<name>T1G5Y9_HELRO</name>
<dbReference type="EnsemblMetazoa" id="HelroT85548">
    <property type="protein sequence ID" value="HelroP85548"/>
    <property type="gene ID" value="HelroG85548"/>
</dbReference>
<protein>
    <recommendedName>
        <fullName evidence="4">EF-hand domain-containing protein</fullName>
    </recommendedName>
</protein>
<reference evidence="2" key="3">
    <citation type="submission" date="2015-06" db="UniProtKB">
        <authorList>
            <consortium name="EnsemblMetazoa"/>
        </authorList>
    </citation>
    <scope>IDENTIFICATION</scope>
</reference>
<dbReference type="SUPFAM" id="SSF47473">
    <property type="entry name" value="EF-hand"/>
    <property type="match status" value="1"/>
</dbReference>
<evidence type="ECO:0000313" key="1">
    <source>
        <dbReference type="EMBL" id="ESN97410.1"/>
    </source>
</evidence>
<keyword evidence="3" id="KW-1185">Reference proteome</keyword>
<proteinExistence type="predicted"/>
<dbReference type="STRING" id="6412.T1G5Y9"/>
<dbReference type="PRINTS" id="PR00450">
    <property type="entry name" value="RECOVERIN"/>
</dbReference>
<dbReference type="RefSeq" id="XP_009024471.1">
    <property type="nucleotide sequence ID" value="XM_009026223.1"/>
</dbReference>
<dbReference type="InterPro" id="IPR011992">
    <property type="entry name" value="EF-hand-dom_pair"/>
</dbReference>
<evidence type="ECO:0000313" key="2">
    <source>
        <dbReference type="EnsemblMetazoa" id="HelroP85548"/>
    </source>
</evidence>
<dbReference type="eggNOG" id="KOG0044">
    <property type="taxonomic scope" value="Eukaryota"/>
</dbReference>
<sequence length="53" mass="6295">MGKQNSKLKPEQLDDLRINTEFTDQEIQEWYKGFVKDCPNGQLTVDEFKVYLN</sequence>
<evidence type="ECO:0000313" key="3">
    <source>
        <dbReference type="Proteomes" id="UP000015101"/>
    </source>
</evidence>
<dbReference type="Proteomes" id="UP000015101">
    <property type="component" value="Unassembled WGS sequence"/>
</dbReference>
<dbReference type="InParanoid" id="T1G5Y9"/>
<reference evidence="1 3" key="2">
    <citation type="journal article" date="2013" name="Nature">
        <title>Insights into bilaterian evolution from three spiralian genomes.</title>
        <authorList>
            <person name="Simakov O."/>
            <person name="Marletaz F."/>
            <person name="Cho S.J."/>
            <person name="Edsinger-Gonzales E."/>
            <person name="Havlak P."/>
            <person name="Hellsten U."/>
            <person name="Kuo D.H."/>
            <person name="Larsson T."/>
            <person name="Lv J."/>
            <person name="Arendt D."/>
            <person name="Savage R."/>
            <person name="Osoegawa K."/>
            <person name="de Jong P."/>
            <person name="Grimwood J."/>
            <person name="Chapman J.A."/>
            <person name="Shapiro H."/>
            <person name="Aerts A."/>
            <person name="Otillar R.P."/>
            <person name="Terry A.Y."/>
            <person name="Boore J.L."/>
            <person name="Grigoriev I.V."/>
            <person name="Lindberg D.R."/>
            <person name="Seaver E.C."/>
            <person name="Weisblat D.A."/>
            <person name="Putnam N.H."/>
            <person name="Rokhsar D.S."/>
        </authorList>
    </citation>
    <scope>NUCLEOTIDE SEQUENCE</scope>
</reference>
<gene>
    <name evidence="2" type="primary">20216486</name>
    <name evidence="1" type="ORF">HELRODRAFT_85548</name>
</gene>
<dbReference type="EMBL" id="KB097379">
    <property type="protein sequence ID" value="ESN97410.1"/>
    <property type="molecule type" value="Genomic_DNA"/>
</dbReference>
<dbReference type="Gene3D" id="1.10.238.10">
    <property type="entry name" value="EF-hand"/>
    <property type="match status" value="1"/>
</dbReference>
<dbReference type="HOGENOM" id="CLU_3092699_0_0_1"/>
<dbReference type="CTD" id="20216486"/>
<dbReference type="GeneID" id="20216486"/>
<dbReference type="EMBL" id="AMQM01006320">
    <property type="status" value="NOT_ANNOTATED_CDS"/>
    <property type="molecule type" value="Genomic_DNA"/>
</dbReference>
<evidence type="ECO:0008006" key="4">
    <source>
        <dbReference type="Google" id="ProtNLM"/>
    </source>
</evidence>
<dbReference type="KEGG" id="hro:HELRODRAFT_85548"/>
<dbReference type="AlphaFoldDB" id="T1G5Y9"/>
<accession>T1G5Y9</accession>
<reference evidence="3" key="1">
    <citation type="submission" date="2012-12" db="EMBL/GenBank/DDBJ databases">
        <authorList>
            <person name="Hellsten U."/>
            <person name="Grimwood J."/>
            <person name="Chapman J.A."/>
            <person name="Shapiro H."/>
            <person name="Aerts A."/>
            <person name="Otillar R.P."/>
            <person name="Terry A.Y."/>
            <person name="Boore J.L."/>
            <person name="Simakov O."/>
            <person name="Marletaz F."/>
            <person name="Cho S.-J."/>
            <person name="Edsinger-Gonzales E."/>
            <person name="Havlak P."/>
            <person name="Kuo D.-H."/>
            <person name="Larsson T."/>
            <person name="Lv J."/>
            <person name="Arendt D."/>
            <person name="Savage R."/>
            <person name="Osoegawa K."/>
            <person name="de Jong P."/>
            <person name="Lindberg D.R."/>
            <person name="Seaver E.C."/>
            <person name="Weisblat D.A."/>
            <person name="Putnam N.H."/>
            <person name="Grigoriev I.V."/>
            <person name="Rokhsar D.S."/>
        </authorList>
    </citation>
    <scope>NUCLEOTIDE SEQUENCE</scope>
</reference>